<keyword evidence="3" id="KW-1185">Reference proteome</keyword>
<sequence length="112" mass="11588">MPAKKGKRGAKGKSTGRPKKEVAAVAKATKTIEKKEKPAPAAAGKRGRGRPPKKDAPKKLVTSQSRKSAPASKPEPTHAEEDSEDQAEQSEEPASSGGEDGAVGSDGDEKSE</sequence>
<protein>
    <submittedName>
        <fullName evidence="2">Uncharacterized protein</fullName>
    </submittedName>
</protein>
<proteinExistence type="predicted"/>
<feature type="compositionally biased region" description="Basic residues" evidence="1">
    <location>
        <begin position="1"/>
        <end position="17"/>
    </location>
</feature>
<accession>A0AA36D0F6</accession>
<feature type="compositionally biased region" description="Acidic residues" evidence="1">
    <location>
        <begin position="81"/>
        <end position="91"/>
    </location>
</feature>
<dbReference type="AlphaFoldDB" id="A0AA36D0F6"/>
<gene>
    <name evidence="2" type="ORF">MSPICULIGERA_LOCUS16017</name>
</gene>
<name>A0AA36D0F6_9BILA</name>
<comment type="caution">
    <text evidence="2">The sequence shown here is derived from an EMBL/GenBank/DDBJ whole genome shotgun (WGS) entry which is preliminary data.</text>
</comment>
<dbReference type="Proteomes" id="UP001177023">
    <property type="component" value="Unassembled WGS sequence"/>
</dbReference>
<evidence type="ECO:0000256" key="1">
    <source>
        <dbReference type="SAM" id="MobiDB-lite"/>
    </source>
</evidence>
<feature type="non-terminal residue" evidence="2">
    <location>
        <position position="1"/>
    </location>
</feature>
<reference evidence="2" key="1">
    <citation type="submission" date="2023-06" db="EMBL/GenBank/DDBJ databases">
        <authorList>
            <person name="Delattre M."/>
        </authorList>
    </citation>
    <scope>NUCLEOTIDE SEQUENCE</scope>
    <source>
        <strain evidence="2">AF72</strain>
    </source>
</reference>
<feature type="region of interest" description="Disordered" evidence="1">
    <location>
        <begin position="1"/>
        <end position="112"/>
    </location>
</feature>
<evidence type="ECO:0000313" key="2">
    <source>
        <dbReference type="EMBL" id="CAJ0577750.1"/>
    </source>
</evidence>
<dbReference type="EMBL" id="CATQJA010002651">
    <property type="protein sequence ID" value="CAJ0577750.1"/>
    <property type="molecule type" value="Genomic_DNA"/>
</dbReference>
<organism evidence="2 3">
    <name type="scientific">Mesorhabditis spiculigera</name>
    <dbReference type="NCBI Taxonomy" id="96644"/>
    <lineage>
        <taxon>Eukaryota</taxon>
        <taxon>Metazoa</taxon>
        <taxon>Ecdysozoa</taxon>
        <taxon>Nematoda</taxon>
        <taxon>Chromadorea</taxon>
        <taxon>Rhabditida</taxon>
        <taxon>Rhabditina</taxon>
        <taxon>Rhabditomorpha</taxon>
        <taxon>Rhabditoidea</taxon>
        <taxon>Rhabditidae</taxon>
        <taxon>Mesorhabditinae</taxon>
        <taxon>Mesorhabditis</taxon>
    </lineage>
</organism>
<evidence type="ECO:0000313" key="3">
    <source>
        <dbReference type="Proteomes" id="UP001177023"/>
    </source>
</evidence>